<evidence type="ECO:0000259" key="1">
    <source>
        <dbReference type="Pfam" id="PF23596"/>
    </source>
</evidence>
<proteinExistence type="predicted"/>
<keyword evidence="3" id="KW-1185">Reference proteome</keyword>
<accession>A0AAN9FM60</accession>
<evidence type="ECO:0000313" key="3">
    <source>
        <dbReference type="Proteomes" id="UP001359559"/>
    </source>
</evidence>
<sequence length="259" mass="28332">MFDGGGSAPFAVVYSDGNREINVGTVMVDASLNFKSLLSILSQLIRISPHQFSVYLAAVGSDRKIPVTAKVNLTALRHDGGAYYFFVKRSKRSKKASPANPNKRSPPQNVMLLRRDAAGEEPLRTVQAEYERRLRNLQMEKEYYMMNMGIGVNDVAVEREAVNVDGNAAAAAEGVCEDCLKEKLTGIDAGFHLCVFDKVTVRFRTSAGPISRPAKTSGEAGLAMRAGNEILKFLTPGSCLPYSLFKPKMIQIQYELSGS</sequence>
<gene>
    <name evidence="2" type="ORF">RJT34_23771</name>
</gene>
<dbReference type="Proteomes" id="UP001359559">
    <property type="component" value="Unassembled WGS sequence"/>
</dbReference>
<dbReference type="AlphaFoldDB" id="A0AAN9FM60"/>
<name>A0AAN9FM60_CLITE</name>
<reference evidence="2 3" key="1">
    <citation type="submission" date="2024-01" db="EMBL/GenBank/DDBJ databases">
        <title>The genomes of 5 underutilized Papilionoideae crops provide insights into root nodulation and disease resistance.</title>
        <authorList>
            <person name="Yuan L."/>
        </authorList>
    </citation>
    <scope>NUCLEOTIDE SEQUENCE [LARGE SCALE GENOMIC DNA]</scope>
    <source>
        <strain evidence="2">LY-2023</strain>
        <tissue evidence="2">Leaf</tissue>
    </source>
</reference>
<dbReference type="Pfam" id="PF23596">
    <property type="entry name" value="DUF7138"/>
    <property type="match status" value="1"/>
</dbReference>
<dbReference type="EMBL" id="JAYKXN010000006">
    <property type="protein sequence ID" value="KAK7278735.1"/>
    <property type="molecule type" value="Genomic_DNA"/>
</dbReference>
<comment type="caution">
    <text evidence="2">The sequence shown here is derived from an EMBL/GenBank/DDBJ whole genome shotgun (WGS) entry which is preliminary data.</text>
</comment>
<evidence type="ECO:0000313" key="2">
    <source>
        <dbReference type="EMBL" id="KAK7278735.1"/>
    </source>
</evidence>
<dbReference type="PANTHER" id="PTHR36351">
    <property type="entry name" value="EMBRYO SAC DEVELOPMENT ARREST 12"/>
    <property type="match status" value="1"/>
</dbReference>
<organism evidence="2 3">
    <name type="scientific">Clitoria ternatea</name>
    <name type="common">Butterfly pea</name>
    <dbReference type="NCBI Taxonomy" id="43366"/>
    <lineage>
        <taxon>Eukaryota</taxon>
        <taxon>Viridiplantae</taxon>
        <taxon>Streptophyta</taxon>
        <taxon>Embryophyta</taxon>
        <taxon>Tracheophyta</taxon>
        <taxon>Spermatophyta</taxon>
        <taxon>Magnoliopsida</taxon>
        <taxon>eudicotyledons</taxon>
        <taxon>Gunneridae</taxon>
        <taxon>Pentapetalae</taxon>
        <taxon>rosids</taxon>
        <taxon>fabids</taxon>
        <taxon>Fabales</taxon>
        <taxon>Fabaceae</taxon>
        <taxon>Papilionoideae</taxon>
        <taxon>50 kb inversion clade</taxon>
        <taxon>NPAAA clade</taxon>
        <taxon>indigoferoid/millettioid clade</taxon>
        <taxon>Phaseoleae</taxon>
        <taxon>Clitoria</taxon>
    </lineage>
</organism>
<dbReference type="PANTHER" id="PTHR36351:SF1">
    <property type="entry name" value="EMBRYO SAC DEVELOPMENT ARREST 12"/>
    <property type="match status" value="1"/>
</dbReference>
<feature type="domain" description="DUF7138" evidence="1">
    <location>
        <begin position="8"/>
        <end position="85"/>
    </location>
</feature>
<dbReference type="InterPro" id="IPR055562">
    <property type="entry name" value="DUF7138"/>
</dbReference>
<protein>
    <recommendedName>
        <fullName evidence="1">DUF7138 domain-containing protein</fullName>
    </recommendedName>
</protein>